<feature type="compositionally biased region" description="Basic and acidic residues" evidence="7">
    <location>
        <begin position="695"/>
        <end position="709"/>
    </location>
</feature>
<keyword evidence="12" id="KW-1185">Reference proteome</keyword>
<evidence type="ECO:0000256" key="1">
    <source>
        <dbReference type="ARBA" id="ARBA00004141"/>
    </source>
</evidence>
<name>G0QWI2_ICHMU</name>
<keyword evidence="9" id="KW-0732">Signal</keyword>
<accession>G0QWI2</accession>
<comment type="subcellular location">
    <subcellularLocation>
        <location evidence="1">Membrane</location>
        <topology evidence="1">Multi-pass membrane protein</topology>
    </subcellularLocation>
</comment>
<feature type="domain" description="TM7S3/TM198-like" evidence="10">
    <location>
        <begin position="266"/>
        <end position="462"/>
    </location>
</feature>
<evidence type="ECO:0000256" key="2">
    <source>
        <dbReference type="ARBA" id="ARBA00006244"/>
    </source>
</evidence>
<evidence type="ECO:0000256" key="8">
    <source>
        <dbReference type="SAM" id="Phobius"/>
    </source>
</evidence>
<feature type="compositionally biased region" description="Basic and acidic residues" evidence="7">
    <location>
        <begin position="627"/>
        <end position="637"/>
    </location>
</feature>
<dbReference type="OrthoDB" id="115781at2759"/>
<feature type="transmembrane region" description="Helical" evidence="8">
    <location>
        <begin position="343"/>
        <end position="366"/>
    </location>
</feature>
<gene>
    <name evidence="11" type="ORF">IMG5_132490</name>
</gene>
<evidence type="ECO:0000259" key="10">
    <source>
        <dbReference type="Pfam" id="PF13886"/>
    </source>
</evidence>
<feature type="chain" id="PRO_5003408200" description="Transmembrane protein 198" evidence="9">
    <location>
        <begin position="21"/>
        <end position="718"/>
    </location>
</feature>
<feature type="compositionally biased region" description="Basic residues" evidence="7">
    <location>
        <begin position="640"/>
        <end position="650"/>
    </location>
</feature>
<dbReference type="CDD" id="cd06174">
    <property type="entry name" value="MFS"/>
    <property type="match status" value="1"/>
</dbReference>
<reference evidence="11 12" key="1">
    <citation type="submission" date="2011-07" db="EMBL/GenBank/DDBJ databases">
        <authorList>
            <person name="Coyne R."/>
            <person name="Brami D."/>
            <person name="Johnson J."/>
            <person name="Hostetler J."/>
            <person name="Hannick L."/>
            <person name="Clark T."/>
            <person name="Cassidy-Hanley D."/>
            <person name="Inman J."/>
        </authorList>
    </citation>
    <scope>NUCLEOTIDE SEQUENCE [LARGE SCALE GENOMIC DNA]</scope>
    <source>
        <strain evidence="11 12">G5</strain>
    </source>
</reference>
<keyword evidence="3 8" id="KW-0812">Transmembrane</keyword>
<dbReference type="OMA" id="MMVVKVM"/>
<feature type="transmembrane region" description="Helical" evidence="8">
    <location>
        <begin position="400"/>
        <end position="421"/>
    </location>
</feature>
<dbReference type="eggNOG" id="ENOG502S3B1">
    <property type="taxonomic scope" value="Eukaryota"/>
</dbReference>
<feature type="compositionally biased region" description="Basic and acidic residues" evidence="7">
    <location>
        <begin position="524"/>
        <end position="537"/>
    </location>
</feature>
<proteinExistence type="inferred from homology"/>
<sequence>MQFIIKIILILLTLINQTFQKGTVCHQLFGWDTYFTLSLLENTNDYQYRMPINGGNYSQQENQQSNAQNVEIIGTLNFNFCTRVKQNLCSSDQKKVGQDNKDKTVKTYANIFFERIENNVECRNLASNSEFQYYSYKFIDENKPQKGVVYSLFHGDLYGVPSPARPAVVLPQNNLNQQDGQNIQGNRRILDDSEDDSKIRYGIEFVIQCDKQEKQNIVIDGWQLLTDEKGNKNIYSFKARSQYGCPILQVSKMWQILSDKQIIFTIVFVIIGVIECFFGLRIFKPTLFVVGYFSGFGILTAIMGEFVIRYDSESVMVYASLIIAVLFGVLVGYVTITIPKIGFFCLGMWLGVVIALLLNNAILYKIQLTNNFIVLWLTIAVLAVLMGVLSCCFYKHCVMVCTGVVGAYAIVRPFGWILGSFPNELQIAKDIKYGNISSVPSMFYLYFALIIVVAFIGITYQWRSYAERRADEEREDLMLFQADPEFFNLNKRLLDKQDKDLTENEKKIKRKVDRIQKNLKKKQKKEEKEKKMIEKLERRRKRKEQGDNYETPEEDKSSEGDSNSSESDQDEENQKNKNNGSPAGKFSKLFTNVKDVFKKKKDEKKKQDEDDPQEFVEMKNLVSNEQYDNKIIEKEMQKPGFKKQKKKEKKKNSDDDVVELEEQKEEKQEEKIEDKKNKKKQKNSDNEDDDDYEEEQKKADEEKQVEKQDKKKKTKKKK</sequence>
<feature type="transmembrane region" description="Helical" evidence="8">
    <location>
        <begin position="262"/>
        <end position="280"/>
    </location>
</feature>
<comment type="similarity">
    <text evidence="2">Belongs to the TMEM198 family.</text>
</comment>
<feature type="signal peptide" evidence="9">
    <location>
        <begin position="1"/>
        <end position="20"/>
    </location>
</feature>
<dbReference type="PANTHER" id="PTHR31247:SF5">
    <property type="entry name" value="DUF4203 DOMAIN-CONTAINING PROTEIN"/>
    <property type="match status" value="1"/>
</dbReference>
<feature type="transmembrane region" description="Helical" evidence="8">
    <location>
        <begin position="441"/>
        <end position="460"/>
    </location>
</feature>
<dbReference type="STRING" id="857967.G0QWI2"/>
<protein>
    <recommendedName>
        <fullName evidence="6">Transmembrane protein 198</fullName>
    </recommendedName>
</protein>
<dbReference type="AlphaFoldDB" id="G0QWI2"/>
<keyword evidence="4 8" id="KW-1133">Transmembrane helix</keyword>
<feature type="transmembrane region" description="Helical" evidence="8">
    <location>
        <begin position="287"/>
        <end position="309"/>
    </location>
</feature>
<feature type="region of interest" description="Disordered" evidence="7">
    <location>
        <begin position="512"/>
        <end position="718"/>
    </location>
</feature>
<evidence type="ECO:0000256" key="4">
    <source>
        <dbReference type="ARBA" id="ARBA00022989"/>
    </source>
</evidence>
<dbReference type="SUPFAM" id="SSF103473">
    <property type="entry name" value="MFS general substrate transporter"/>
    <property type="match status" value="1"/>
</dbReference>
<dbReference type="RefSeq" id="XP_004032014.1">
    <property type="nucleotide sequence ID" value="XM_004031966.1"/>
</dbReference>
<evidence type="ECO:0000256" key="3">
    <source>
        <dbReference type="ARBA" id="ARBA00022692"/>
    </source>
</evidence>
<evidence type="ECO:0000256" key="9">
    <source>
        <dbReference type="SAM" id="SignalP"/>
    </source>
</evidence>
<dbReference type="InterPro" id="IPR040236">
    <property type="entry name" value="TMEM198"/>
</dbReference>
<keyword evidence="5 8" id="KW-0472">Membrane</keyword>
<evidence type="ECO:0000256" key="6">
    <source>
        <dbReference type="ARBA" id="ARBA00049737"/>
    </source>
</evidence>
<dbReference type="PANTHER" id="PTHR31247">
    <property type="entry name" value="TRANSMEMBRANE PROTEIN 198 FAMILY MEMBER"/>
    <property type="match status" value="1"/>
</dbReference>
<dbReference type="InterPro" id="IPR025256">
    <property type="entry name" value="TM7S3/TM198-like_dom"/>
</dbReference>
<dbReference type="InParanoid" id="G0QWI2"/>
<evidence type="ECO:0000313" key="11">
    <source>
        <dbReference type="EMBL" id="EGR30427.1"/>
    </source>
</evidence>
<organism evidence="11 12">
    <name type="scientific">Ichthyophthirius multifiliis</name>
    <name type="common">White spot disease agent</name>
    <name type="synonym">Ich</name>
    <dbReference type="NCBI Taxonomy" id="5932"/>
    <lineage>
        <taxon>Eukaryota</taxon>
        <taxon>Sar</taxon>
        <taxon>Alveolata</taxon>
        <taxon>Ciliophora</taxon>
        <taxon>Intramacronucleata</taxon>
        <taxon>Oligohymenophorea</taxon>
        <taxon>Hymenostomatida</taxon>
        <taxon>Ophryoglenina</taxon>
        <taxon>Ichthyophthirius</taxon>
    </lineage>
</organism>
<evidence type="ECO:0000256" key="5">
    <source>
        <dbReference type="ARBA" id="ARBA00023136"/>
    </source>
</evidence>
<feature type="compositionally biased region" description="Basic residues" evidence="7">
    <location>
        <begin position="512"/>
        <end position="523"/>
    </location>
</feature>
<evidence type="ECO:0000313" key="12">
    <source>
        <dbReference type="Proteomes" id="UP000008983"/>
    </source>
</evidence>
<feature type="transmembrane region" description="Helical" evidence="8">
    <location>
        <begin position="315"/>
        <end position="336"/>
    </location>
</feature>
<dbReference type="InterPro" id="IPR036259">
    <property type="entry name" value="MFS_trans_sf"/>
</dbReference>
<evidence type="ECO:0000256" key="7">
    <source>
        <dbReference type="SAM" id="MobiDB-lite"/>
    </source>
</evidence>
<dbReference type="EMBL" id="GL983996">
    <property type="protein sequence ID" value="EGR30427.1"/>
    <property type="molecule type" value="Genomic_DNA"/>
</dbReference>
<dbReference type="Pfam" id="PF13886">
    <property type="entry name" value="TM7S3_TM198"/>
    <property type="match status" value="1"/>
</dbReference>
<dbReference type="GeneID" id="14906538"/>
<dbReference type="Proteomes" id="UP000008983">
    <property type="component" value="Unassembled WGS sequence"/>
</dbReference>
<feature type="compositionally biased region" description="Basic and acidic residues" evidence="7">
    <location>
        <begin position="664"/>
        <end position="676"/>
    </location>
</feature>
<feature type="transmembrane region" description="Helical" evidence="8">
    <location>
        <begin position="372"/>
        <end position="393"/>
    </location>
</feature>
<dbReference type="GO" id="GO:0005886">
    <property type="term" value="C:plasma membrane"/>
    <property type="evidence" value="ECO:0007669"/>
    <property type="project" value="TreeGrafter"/>
</dbReference>